<dbReference type="PROSITE" id="PS50850">
    <property type="entry name" value="MFS"/>
    <property type="match status" value="1"/>
</dbReference>
<dbReference type="GO" id="GO:0022857">
    <property type="term" value="F:transmembrane transporter activity"/>
    <property type="evidence" value="ECO:0007669"/>
    <property type="project" value="InterPro"/>
</dbReference>
<evidence type="ECO:0000313" key="9">
    <source>
        <dbReference type="EMBL" id="KAF2168599.1"/>
    </source>
</evidence>
<dbReference type="Proteomes" id="UP000799537">
    <property type="component" value="Unassembled WGS sequence"/>
</dbReference>
<feature type="domain" description="Major facilitator superfamily (MFS) profile" evidence="8">
    <location>
        <begin position="74"/>
        <end position="485"/>
    </location>
</feature>
<evidence type="ECO:0000256" key="3">
    <source>
        <dbReference type="ARBA" id="ARBA00022692"/>
    </source>
</evidence>
<dbReference type="GeneID" id="54563816"/>
<evidence type="ECO:0000313" key="10">
    <source>
        <dbReference type="Proteomes" id="UP000799537"/>
    </source>
</evidence>
<keyword evidence="3 7" id="KW-0812">Transmembrane</keyword>
<evidence type="ECO:0000256" key="7">
    <source>
        <dbReference type="SAM" id="Phobius"/>
    </source>
</evidence>
<feature type="transmembrane region" description="Helical" evidence="7">
    <location>
        <begin position="364"/>
        <end position="382"/>
    </location>
</feature>
<comment type="subcellular location">
    <subcellularLocation>
        <location evidence="1">Membrane</location>
        <topology evidence="1">Multi-pass membrane protein</topology>
    </subcellularLocation>
</comment>
<dbReference type="PANTHER" id="PTHR43791">
    <property type="entry name" value="PERMEASE-RELATED"/>
    <property type="match status" value="1"/>
</dbReference>
<dbReference type="InterPro" id="IPR020846">
    <property type="entry name" value="MFS_dom"/>
</dbReference>
<feature type="transmembrane region" description="Helical" evidence="7">
    <location>
        <begin position="424"/>
        <end position="445"/>
    </location>
</feature>
<name>A0A6A6CS55_ZASCE</name>
<evidence type="ECO:0000256" key="2">
    <source>
        <dbReference type="ARBA" id="ARBA00022448"/>
    </source>
</evidence>
<evidence type="ECO:0000256" key="6">
    <source>
        <dbReference type="SAM" id="MobiDB-lite"/>
    </source>
</evidence>
<dbReference type="SUPFAM" id="SSF103473">
    <property type="entry name" value="MFS general substrate transporter"/>
    <property type="match status" value="1"/>
</dbReference>
<feature type="transmembrane region" description="Helical" evidence="7">
    <location>
        <begin position="111"/>
        <end position="129"/>
    </location>
</feature>
<dbReference type="InterPro" id="IPR036259">
    <property type="entry name" value="MFS_trans_sf"/>
</dbReference>
<feature type="transmembrane region" description="Helical" evidence="7">
    <location>
        <begin position="300"/>
        <end position="324"/>
    </location>
</feature>
<dbReference type="AlphaFoldDB" id="A0A6A6CS55"/>
<organism evidence="9 10">
    <name type="scientific">Zasmidium cellare ATCC 36951</name>
    <dbReference type="NCBI Taxonomy" id="1080233"/>
    <lineage>
        <taxon>Eukaryota</taxon>
        <taxon>Fungi</taxon>
        <taxon>Dikarya</taxon>
        <taxon>Ascomycota</taxon>
        <taxon>Pezizomycotina</taxon>
        <taxon>Dothideomycetes</taxon>
        <taxon>Dothideomycetidae</taxon>
        <taxon>Mycosphaerellales</taxon>
        <taxon>Mycosphaerellaceae</taxon>
        <taxon>Zasmidium</taxon>
    </lineage>
</organism>
<keyword evidence="2" id="KW-0813">Transport</keyword>
<proteinExistence type="predicted"/>
<dbReference type="PANTHER" id="PTHR43791:SF97">
    <property type="entry name" value="ALLANTOATE TRANSPORTER, PUTATIVE (AFU_ORTHOLOGUE AFUA_1G14700)-RELATED"/>
    <property type="match status" value="1"/>
</dbReference>
<evidence type="ECO:0000256" key="4">
    <source>
        <dbReference type="ARBA" id="ARBA00022989"/>
    </source>
</evidence>
<feature type="transmembrane region" description="Helical" evidence="7">
    <location>
        <begin position="171"/>
        <end position="191"/>
    </location>
</feature>
<reference evidence="9" key="1">
    <citation type="journal article" date="2020" name="Stud. Mycol.">
        <title>101 Dothideomycetes genomes: a test case for predicting lifestyles and emergence of pathogens.</title>
        <authorList>
            <person name="Haridas S."/>
            <person name="Albert R."/>
            <person name="Binder M."/>
            <person name="Bloem J."/>
            <person name="Labutti K."/>
            <person name="Salamov A."/>
            <person name="Andreopoulos B."/>
            <person name="Baker S."/>
            <person name="Barry K."/>
            <person name="Bills G."/>
            <person name="Bluhm B."/>
            <person name="Cannon C."/>
            <person name="Castanera R."/>
            <person name="Culley D."/>
            <person name="Daum C."/>
            <person name="Ezra D."/>
            <person name="Gonzalez J."/>
            <person name="Henrissat B."/>
            <person name="Kuo A."/>
            <person name="Liang C."/>
            <person name="Lipzen A."/>
            <person name="Lutzoni F."/>
            <person name="Magnuson J."/>
            <person name="Mondo S."/>
            <person name="Nolan M."/>
            <person name="Ohm R."/>
            <person name="Pangilinan J."/>
            <person name="Park H.-J."/>
            <person name="Ramirez L."/>
            <person name="Alfaro M."/>
            <person name="Sun H."/>
            <person name="Tritt A."/>
            <person name="Yoshinaga Y."/>
            <person name="Zwiers L.-H."/>
            <person name="Turgeon B."/>
            <person name="Goodwin S."/>
            <person name="Spatafora J."/>
            <person name="Crous P."/>
            <person name="Grigoriev I."/>
        </authorList>
    </citation>
    <scope>NUCLEOTIDE SEQUENCE</scope>
    <source>
        <strain evidence="9">ATCC 36951</strain>
    </source>
</reference>
<dbReference type="EMBL" id="ML993590">
    <property type="protein sequence ID" value="KAF2168599.1"/>
    <property type="molecule type" value="Genomic_DNA"/>
</dbReference>
<evidence type="ECO:0000256" key="5">
    <source>
        <dbReference type="ARBA" id="ARBA00023136"/>
    </source>
</evidence>
<feature type="transmembrane region" description="Helical" evidence="7">
    <location>
        <begin position="141"/>
        <end position="159"/>
    </location>
</feature>
<keyword evidence="4 7" id="KW-1133">Transmembrane helix</keyword>
<dbReference type="RefSeq" id="XP_033669488.1">
    <property type="nucleotide sequence ID" value="XM_033810544.1"/>
</dbReference>
<feature type="transmembrane region" description="Helical" evidence="7">
    <location>
        <begin position="231"/>
        <end position="251"/>
    </location>
</feature>
<feature type="transmembrane region" description="Helical" evidence="7">
    <location>
        <begin position="394"/>
        <end position="412"/>
    </location>
</feature>
<sequence length="516" mass="57602">MGVEEKHSSINATAEVNPPPRNRKQKLLDSFRPHDGKNEDVAAGFLANIDPAIAGQEISRQEEKKVLRKIDWILIPLISVTCILAAVDKVIISNAAIYGMEEDTHLTGNDYSWVGSIFYFGYLAFEFPAAYLTQRLPVAKFLVFNVFGWGVLMLCTSATQNFGGLATCRFIMGAMEVPVFSSSAIMTAMWWKTSEQPIRIAFWFNQGSSIFAGIVSYGIGHTHTSVAPWRLLFIVLGAFSLLWGLVLYFFLPDSPTTCWYLSERERFICVQRVKGNNTGLEEKKVKWYQVRECLLDPKTWLLALFAIAQNIPNGGLITFSSIIVSGLGYNRLVTTLLGIPTGVIATAWQLIWSFMVAKFPNGRCLTIAFMDLFPLVCAVLMWKLPRDNKQGLLAAYYSFYSYWGPYVLCTSLPMANSSGHSKKLTVNAVFFLSYCIGNIIGPQLFQANDAPDYSHGYAGMLGCIVVAIVSILGHGLLCFLENRRRDRVYGVDAGEQASEAFSDLTDKEKVAFRYVY</sequence>
<feature type="transmembrane region" description="Helical" evidence="7">
    <location>
        <begin position="200"/>
        <end position="219"/>
    </location>
</feature>
<feature type="transmembrane region" description="Helical" evidence="7">
    <location>
        <begin position="70"/>
        <end position="91"/>
    </location>
</feature>
<dbReference type="OrthoDB" id="3632230at2759"/>
<feature type="region of interest" description="Disordered" evidence="6">
    <location>
        <begin position="1"/>
        <end position="30"/>
    </location>
</feature>
<protein>
    <recommendedName>
        <fullName evidence="8">Major facilitator superfamily (MFS) profile domain-containing protein</fullName>
    </recommendedName>
</protein>
<feature type="transmembrane region" description="Helical" evidence="7">
    <location>
        <begin position="336"/>
        <end position="357"/>
    </location>
</feature>
<keyword evidence="5 7" id="KW-0472">Membrane</keyword>
<accession>A0A6A6CS55</accession>
<keyword evidence="10" id="KW-1185">Reference proteome</keyword>
<dbReference type="Pfam" id="PF07690">
    <property type="entry name" value="MFS_1"/>
    <property type="match status" value="1"/>
</dbReference>
<dbReference type="InterPro" id="IPR011701">
    <property type="entry name" value="MFS"/>
</dbReference>
<evidence type="ECO:0000256" key="1">
    <source>
        <dbReference type="ARBA" id="ARBA00004141"/>
    </source>
</evidence>
<dbReference type="Gene3D" id="1.20.1250.20">
    <property type="entry name" value="MFS general substrate transporter like domains"/>
    <property type="match status" value="1"/>
</dbReference>
<gene>
    <name evidence="9" type="ORF">M409DRAFT_36362</name>
</gene>
<evidence type="ECO:0000259" key="8">
    <source>
        <dbReference type="PROSITE" id="PS50850"/>
    </source>
</evidence>
<feature type="transmembrane region" description="Helical" evidence="7">
    <location>
        <begin position="457"/>
        <end position="480"/>
    </location>
</feature>
<dbReference type="GO" id="GO:0016020">
    <property type="term" value="C:membrane"/>
    <property type="evidence" value="ECO:0007669"/>
    <property type="project" value="UniProtKB-SubCell"/>
</dbReference>